<dbReference type="GO" id="GO:0034079">
    <property type="term" value="P:butanediol biosynthetic process"/>
    <property type="evidence" value="ECO:0007669"/>
    <property type="project" value="TreeGrafter"/>
</dbReference>
<dbReference type="EMBL" id="LAFY01000353">
    <property type="protein sequence ID" value="KJX99378.1"/>
    <property type="molecule type" value="Genomic_DNA"/>
</dbReference>
<dbReference type="Pfam" id="PF08240">
    <property type="entry name" value="ADH_N"/>
    <property type="match status" value="1"/>
</dbReference>
<sequence length="367" mass="38755">MAPGTMKAARYYGKEDIQIKDDIPIPECGDDQVLIQPAFVGVCGTDLHEYMGGPNFSPTSAHPVTKEKVPITIGHEFSGTIKSFGKNVTGLTVGQKVAIQPTIFCGQCGACGVNAENACPSGGFIGLSGGGGGMSEFVTVPHRAVFPLPASVPLDIGALVEPLAVAWHAVDASPIGEYPTGAEPKCMVLGGGPIGLAVVQVLLARGCSTVICVEVAKKRQQFAKDFGASHVLDPTKEDIAKKALEICGGKNGPDIIFDCAGVPQSLETACKSIRSRGTVINVAIWEKEVLFNPNWLVFREASYKAVLGYQAKDFQGVVDALGEGRLKPQGMITSKVKMGELVEKAYLPLIHEKDEHVKILVDVQGSL</sequence>
<dbReference type="OrthoDB" id="3941538at2759"/>
<evidence type="ECO:0000256" key="6">
    <source>
        <dbReference type="RuleBase" id="RU361277"/>
    </source>
</evidence>
<keyword evidence="5" id="KW-0560">Oxidoreductase</keyword>
<dbReference type="SUPFAM" id="SSF51735">
    <property type="entry name" value="NAD(P)-binding Rossmann-fold domains"/>
    <property type="match status" value="1"/>
</dbReference>
<dbReference type="InterPro" id="IPR020843">
    <property type="entry name" value="ER"/>
</dbReference>
<evidence type="ECO:0000256" key="5">
    <source>
        <dbReference type="ARBA" id="ARBA00023002"/>
    </source>
</evidence>
<proteinExistence type="inferred from homology"/>
<evidence type="ECO:0000259" key="7">
    <source>
        <dbReference type="SMART" id="SM00829"/>
    </source>
</evidence>
<dbReference type="PANTHER" id="PTHR43161">
    <property type="entry name" value="SORBITOL DEHYDROGENASE"/>
    <property type="match status" value="1"/>
</dbReference>
<dbReference type="InterPro" id="IPR036291">
    <property type="entry name" value="NAD(P)-bd_dom_sf"/>
</dbReference>
<accession>A0A0F4GQ61</accession>
<feature type="domain" description="Enoyl reductase (ER)" evidence="7">
    <location>
        <begin position="13"/>
        <end position="347"/>
    </location>
</feature>
<evidence type="ECO:0000313" key="8">
    <source>
        <dbReference type="EMBL" id="KJX99378.1"/>
    </source>
</evidence>
<dbReference type="InterPro" id="IPR011032">
    <property type="entry name" value="GroES-like_sf"/>
</dbReference>
<dbReference type="GO" id="GO:0000721">
    <property type="term" value="F:(R,R)-butanediol dehydrogenase activity"/>
    <property type="evidence" value="ECO:0007669"/>
    <property type="project" value="TreeGrafter"/>
</dbReference>
<dbReference type="PANTHER" id="PTHR43161:SF23">
    <property type="entry name" value="(R,R)-BUTANEDIOL DEHYDROGENASE-RELATED"/>
    <property type="match status" value="1"/>
</dbReference>
<evidence type="ECO:0000256" key="2">
    <source>
        <dbReference type="ARBA" id="ARBA00008072"/>
    </source>
</evidence>
<evidence type="ECO:0000313" key="9">
    <source>
        <dbReference type="Proteomes" id="UP000033647"/>
    </source>
</evidence>
<keyword evidence="9" id="KW-1185">Reference proteome</keyword>
<dbReference type="Gene3D" id="3.40.50.720">
    <property type="entry name" value="NAD(P)-binding Rossmann-like Domain"/>
    <property type="match status" value="1"/>
</dbReference>
<dbReference type="Proteomes" id="UP000033647">
    <property type="component" value="Unassembled WGS sequence"/>
</dbReference>
<gene>
    <name evidence="8" type="ORF">TI39_contig361g00006</name>
</gene>
<dbReference type="InterPro" id="IPR013149">
    <property type="entry name" value="ADH-like_C"/>
</dbReference>
<dbReference type="InterPro" id="IPR013154">
    <property type="entry name" value="ADH-like_N"/>
</dbReference>
<dbReference type="InterPro" id="IPR002328">
    <property type="entry name" value="ADH_Zn_CS"/>
</dbReference>
<dbReference type="SMART" id="SM00829">
    <property type="entry name" value="PKS_ER"/>
    <property type="match status" value="1"/>
</dbReference>
<comment type="cofactor">
    <cofactor evidence="1 6">
        <name>Zn(2+)</name>
        <dbReference type="ChEBI" id="CHEBI:29105"/>
    </cofactor>
</comment>
<dbReference type="GO" id="GO:0005737">
    <property type="term" value="C:cytoplasm"/>
    <property type="evidence" value="ECO:0007669"/>
    <property type="project" value="TreeGrafter"/>
</dbReference>
<organism evidence="8 9">
    <name type="scientific">Zymoseptoria brevis</name>
    <dbReference type="NCBI Taxonomy" id="1047168"/>
    <lineage>
        <taxon>Eukaryota</taxon>
        <taxon>Fungi</taxon>
        <taxon>Dikarya</taxon>
        <taxon>Ascomycota</taxon>
        <taxon>Pezizomycotina</taxon>
        <taxon>Dothideomycetes</taxon>
        <taxon>Dothideomycetidae</taxon>
        <taxon>Mycosphaerellales</taxon>
        <taxon>Mycosphaerellaceae</taxon>
        <taxon>Zymoseptoria</taxon>
    </lineage>
</organism>
<keyword evidence="4 6" id="KW-0862">Zinc</keyword>
<comment type="similarity">
    <text evidence="2 6">Belongs to the zinc-containing alcohol dehydrogenase family.</text>
</comment>
<dbReference type="Pfam" id="PF00107">
    <property type="entry name" value="ADH_zinc_N"/>
    <property type="match status" value="1"/>
</dbReference>
<reference evidence="8 9" key="1">
    <citation type="submission" date="2015-03" db="EMBL/GenBank/DDBJ databases">
        <title>RNA-seq based gene annotation and comparative genomics of four Zymoseptoria species reveal species-specific pathogenicity related genes and transposable element activity.</title>
        <authorList>
            <person name="Grandaubert J."/>
            <person name="Bhattacharyya A."/>
            <person name="Stukenbrock E.H."/>
        </authorList>
    </citation>
    <scope>NUCLEOTIDE SEQUENCE [LARGE SCALE GENOMIC DNA]</scope>
    <source>
        <strain evidence="8 9">Zb18110</strain>
    </source>
</reference>
<dbReference type="Gene3D" id="3.90.180.10">
    <property type="entry name" value="Medium-chain alcohol dehydrogenases, catalytic domain"/>
    <property type="match status" value="1"/>
</dbReference>
<dbReference type="STRING" id="1047168.A0A0F4GQ61"/>
<dbReference type="GO" id="GO:0008270">
    <property type="term" value="F:zinc ion binding"/>
    <property type="evidence" value="ECO:0007669"/>
    <property type="project" value="InterPro"/>
</dbReference>
<evidence type="ECO:0000256" key="4">
    <source>
        <dbReference type="ARBA" id="ARBA00022833"/>
    </source>
</evidence>
<name>A0A0F4GQ61_9PEZI</name>
<evidence type="ECO:0000256" key="1">
    <source>
        <dbReference type="ARBA" id="ARBA00001947"/>
    </source>
</evidence>
<dbReference type="PROSITE" id="PS00059">
    <property type="entry name" value="ADH_ZINC"/>
    <property type="match status" value="1"/>
</dbReference>
<protein>
    <submittedName>
        <fullName evidence="8">(R,R)-butanediol dehydrogenase/diacetyl reductase like protein</fullName>
    </submittedName>
</protein>
<keyword evidence="3 6" id="KW-0479">Metal-binding</keyword>
<comment type="caution">
    <text evidence="8">The sequence shown here is derived from an EMBL/GenBank/DDBJ whole genome shotgun (WGS) entry which is preliminary data.</text>
</comment>
<evidence type="ECO:0000256" key="3">
    <source>
        <dbReference type="ARBA" id="ARBA00022723"/>
    </source>
</evidence>
<dbReference type="SUPFAM" id="SSF50129">
    <property type="entry name" value="GroES-like"/>
    <property type="match status" value="1"/>
</dbReference>
<dbReference type="CDD" id="cd08233">
    <property type="entry name" value="butanediol_DH_like"/>
    <property type="match status" value="1"/>
</dbReference>
<dbReference type="AlphaFoldDB" id="A0A0F4GQ61"/>